<protein>
    <recommendedName>
        <fullName evidence="4">Small integral membrane protein 20</fullName>
    </recommendedName>
</protein>
<evidence type="ECO:0000313" key="3">
    <source>
        <dbReference type="Proteomes" id="UP000271974"/>
    </source>
</evidence>
<evidence type="ECO:0008006" key="4">
    <source>
        <dbReference type="Google" id="ProtNLM"/>
    </source>
</evidence>
<keyword evidence="3" id="KW-1185">Reference proteome</keyword>
<proteinExistence type="predicted"/>
<dbReference type="PANTHER" id="PTHR34923:SF1">
    <property type="entry name" value="SMALL INTEGRAL MEMBRANE PROTEIN 20"/>
    <property type="match status" value="1"/>
</dbReference>
<keyword evidence="1" id="KW-0472">Membrane</keyword>
<evidence type="ECO:0000256" key="1">
    <source>
        <dbReference type="SAM" id="Phobius"/>
    </source>
</evidence>
<evidence type="ECO:0000313" key="2">
    <source>
        <dbReference type="EMBL" id="RUS82461.1"/>
    </source>
</evidence>
<keyword evidence="1" id="KW-1133">Transmembrane helix</keyword>
<sequence>MNSIRQNLRSVLAIGTVVGGILVAAYPVIVAPFLNPEPWKEIQRTGRKGIEQDKIQPGGMKVWSDPFDRTSGK</sequence>
<dbReference type="STRING" id="188477.A0A433TLS2"/>
<reference evidence="2 3" key="1">
    <citation type="submission" date="2019-01" db="EMBL/GenBank/DDBJ databases">
        <title>A draft genome assembly of the solar-powered sea slug Elysia chlorotica.</title>
        <authorList>
            <person name="Cai H."/>
            <person name="Li Q."/>
            <person name="Fang X."/>
            <person name="Li J."/>
            <person name="Curtis N.E."/>
            <person name="Altenburger A."/>
            <person name="Shibata T."/>
            <person name="Feng M."/>
            <person name="Maeda T."/>
            <person name="Schwartz J.A."/>
            <person name="Shigenobu S."/>
            <person name="Lundholm N."/>
            <person name="Nishiyama T."/>
            <person name="Yang H."/>
            <person name="Hasebe M."/>
            <person name="Li S."/>
            <person name="Pierce S.K."/>
            <person name="Wang J."/>
        </authorList>
    </citation>
    <scope>NUCLEOTIDE SEQUENCE [LARGE SCALE GENOMIC DNA]</scope>
    <source>
        <strain evidence="2">EC2010</strain>
        <tissue evidence="2">Whole organism of an adult</tissue>
    </source>
</reference>
<accession>A0A433TLS2</accession>
<dbReference type="OrthoDB" id="8755372at2759"/>
<comment type="caution">
    <text evidence="2">The sequence shown here is derived from an EMBL/GenBank/DDBJ whole genome shotgun (WGS) entry which is preliminary data.</text>
</comment>
<dbReference type="Proteomes" id="UP000271974">
    <property type="component" value="Unassembled WGS sequence"/>
</dbReference>
<dbReference type="PANTHER" id="PTHR34923">
    <property type="entry name" value="SMALL INTEGRAL MEMBRANE PROTEIN 20"/>
    <property type="match status" value="1"/>
</dbReference>
<name>A0A433TLS2_ELYCH</name>
<keyword evidence="1" id="KW-0812">Transmembrane</keyword>
<feature type="transmembrane region" description="Helical" evidence="1">
    <location>
        <begin position="12"/>
        <end position="34"/>
    </location>
</feature>
<organism evidence="2 3">
    <name type="scientific">Elysia chlorotica</name>
    <name type="common">Eastern emerald elysia</name>
    <name type="synonym">Sea slug</name>
    <dbReference type="NCBI Taxonomy" id="188477"/>
    <lineage>
        <taxon>Eukaryota</taxon>
        <taxon>Metazoa</taxon>
        <taxon>Spiralia</taxon>
        <taxon>Lophotrochozoa</taxon>
        <taxon>Mollusca</taxon>
        <taxon>Gastropoda</taxon>
        <taxon>Heterobranchia</taxon>
        <taxon>Euthyneura</taxon>
        <taxon>Panpulmonata</taxon>
        <taxon>Sacoglossa</taxon>
        <taxon>Placobranchoidea</taxon>
        <taxon>Plakobranchidae</taxon>
        <taxon>Elysia</taxon>
    </lineage>
</organism>
<dbReference type="Pfam" id="PF15061">
    <property type="entry name" value="MITRAC7_Phoenixin"/>
    <property type="match status" value="1"/>
</dbReference>
<dbReference type="GO" id="GO:0033617">
    <property type="term" value="P:mitochondrial respiratory chain complex IV assembly"/>
    <property type="evidence" value="ECO:0007669"/>
    <property type="project" value="InterPro"/>
</dbReference>
<dbReference type="AlphaFoldDB" id="A0A433TLS2"/>
<gene>
    <name evidence="2" type="ORF">EGW08_009767</name>
</gene>
<dbReference type="InterPro" id="IPR027917">
    <property type="entry name" value="MITRAC7/Phoenixin"/>
</dbReference>
<dbReference type="GO" id="GO:0005743">
    <property type="term" value="C:mitochondrial inner membrane"/>
    <property type="evidence" value="ECO:0007669"/>
    <property type="project" value="TreeGrafter"/>
</dbReference>
<dbReference type="EMBL" id="RQTK01000285">
    <property type="protein sequence ID" value="RUS82461.1"/>
    <property type="molecule type" value="Genomic_DNA"/>
</dbReference>